<name>A0A3R7M7I6_PENVA</name>
<evidence type="ECO:0000313" key="2">
    <source>
        <dbReference type="Proteomes" id="UP000283509"/>
    </source>
</evidence>
<evidence type="ECO:0000313" key="1">
    <source>
        <dbReference type="EMBL" id="ROT75058.1"/>
    </source>
</evidence>
<accession>A0A3R7M7I6</accession>
<dbReference type="EMBL" id="QCYY01001815">
    <property type="protein sequence ID" value="ROT75058.1"/>
    <property type="molecule type" value="Genomic_DNA"/>
</dbReference>
<protein>
    <submittedName>
        <fullName evidence="1">Uncharacterized protein</fullName>
    </submittedName>
</protein>
<reference evidence="1 2" key="2">
    <citation type="submission" date="2019-01" db="EMBL/GenBank/DDBJ databases">
        <title>The decoding of complex shrimp genome reveals the adaptation for benthos swimmer, frequently molting mechanism and breeding impact on genome.</title>
        <authorList>
            <person name="Sun Y."/>
            <person name="Gao Y."/>
            <person name="Yu Y."/>
        </authorList>
    </citation>
    <scope>NUCLEOTIDE SEQUENCE [LARGE SCALE GENOMIC DNA]</scope>
    <source>
        <tissue evidence="1">Muscle</tissue>
    </source>
</reference>
<reference evidence="1 2" key="1">
    <citation type="submission" date="2018-04" db="EMBL/GenBank/DDBJ databases">
        <authorList>
            <person name="Zhang X."/>
            <person name="Yuan J."/>
            <person name="Li F."/>
            <person name="Xiang J."/>
        </authorList>
    </citation>
    <scope>NUCLEOTIDE SEQUENCE [LARGE SCALE GENOMIC DNA]</scope>
    <source>
        <tissue evidence="1">Muscle</tissue>
    </source>
</reference>
<dbReference type="AlphaFoldDB" id="A0A3R7M7I6"/>
<gene>
    <name evidence="1" type="ORF">C7M84_006424</name>
</gene>
<dbReference type="Proteomes" id="UP000283509">
    <property type="component" value="Unassembled WGS sequence"/>
</dbReference>
<comment type="caution">
    <text evidence="1">The sequence shown here is derived from an EMBL/GenBank/DDBJ whole genome shotgun (WGS) entry which is preliminary data.</text>
</comment>
<proteinExistence type="predicted"/>
<keyword evidence="2" id="KW-1185">Reference proteome</keyword>
<sequence>MFLLPLPPASLSLLSIPSSSPVLSFSLICNPKMLPLSPLSFSVYRSLPSSVPHFLIRLPSSFLICSSSSFPNPSTIHLFSPSVSLLFSLLLLPPLLITAYCPLLPLSLCSLPHSPMFLVSSFPFLIAFTPLFRHSFLNHFSSSLFASSAPSSLLPPPACSQYPVFPCLPRLFPLAPFILIDVLFSSPVLSLFAESLQFPRTSPSPVQESSSVHFPLPTPSSLVPIPPSITYPFSPLFALPLSIPHFLLRPPFPLLADPYYPLIPNPFTLSQFLFRPPFPLSRLSTPRLLDTIASLPPYSVCSLFHISPFPLRVCPVPLLLISRSPIPHPLQAPFCALVPSPLPSPLFPLPPFPARLIRLVPSSLFPCPFPIPHFLFRLPSPFSSLLIPYSPSPFPSQSPSSPPIPILHPFPSSSSASLPLSPFPPLLIPYPLLPLFPSCSSLALLATDSFNIRLSLTGLPNSPL</sequence>
<organism evidence="1 2">
    <name type="scientific">Penaeus vannamei</name>
    <name type="common">Whiteleg shrimp</name>
    <name type="synonym">Litopenaeus vannamei</name>
    <dbReference type="NCBI Taxonomy" id="6689"/>
    <lineage>
        <taxon>Eukaryota</taxon>
        <taxon>Metazoa</taxon>
        <taxon>Ecdysozoa</taxon>
        <taxon>Arthropoda</taxon>
        <taxon>Crustacea</taxon>
        <taxon>Multicrustacea</taxon>
        <taxon>Malacostraca</taxon>
        <taxon>Eumalacostraca</taxon>
        <taxon>Eucarida</taxon>
        <taxon>Decapoda</taxon>
        <taxon>Dendrobranchiata</taxon>
        <taxon>Penaeoidea</taxon>
        <taxon>Penaeidae</taxon>
        <taxon>Penaeus</taxon>
    </lineage>
</organism>